<gene>
    <name evidence="1" type="ORF">LCGC14_0531340</name>
</gene>
<sequence length="41" mass="4824">MKIITDFERNEFITTVKITVEEEEDLDKIIDTINKIKKGVL</sequence>
<accession>A0A0F9V3L6</accession>
<reference evidence="1" key="1">
    <citation type="journal article" date="2015" name="Nature">
        <title>Complex archaea that bridge the gap between prokaryotes and eukaryotes.</title>
        <authorList>
            <person name="Spang A."/>
            <person name="Saw J.H."/>
            <person name="Jorgensen S.L."/>
            <person name="Zaremba-Niedzwiedzka K."/>
            <person name="Martijn J."/>
            <person name="Lind A.E."/>
            <person name="van Eijk R."/>
            <person name="Schleper C."/>
            <person name="Guy L."/>
            <person name="Ettema T.J."/>
        </authorList>
    </citation>
    <scope>NUCLEOTIDE SEQUENCE</scope>
</reference>
<name>A0A0F9V3L6_9ZZZZ</name>
<evidence type="ECO:0000313" key="1">
    <source>
        <dbReference type="EMBL" id="KKN60488.1"/>
    </source>
</evidence>
<comment type="caution">
    <text evidence="1">The sequence shown here is derived from an EMBL/GenBank/DDBJ whole genome shotgun (WGS) entry which is preliminary data.</text>
</comment>
<proteinExistence type="predicted"/>
<protein>
    <submittedName>
        <fullName evidence="1">Uncharacterized protein</fullName>
    </submittedName>
</protein>
<dbReference type="EMBL" id="LAZR01000694">
    <property type="protein sequence ID" value="KKN60488.1"/>
    <property type="molecule type" value="Genomic_DNA"/>
</dbReference>
<dbReference type="AlphaFoldDB" id="A0A0F9V3L6"/>
<organism evidence="1">
    <name type="scientific">marine sediment metagenome</name>
    <dbReference type="NCBI Taxonomy" id="412755"/>
    <lineage>
        <taxon>unclassified sequences</taxon>
        <taxon>metagenomes</taxon>
        <taxon>ecological metagenomes</taxon>
    </lineage>
</organism>